<comment type="catalytic activity">
    <reaction evidence="15">
        <text>holo-[ACP] + acetyl-CoA = acetyl-[ACP] + CoA</text>
        <dbReference type="Rhea" id="RHEA:41788"/>
        <dbReference type="Rhea" id="RHEA-COMP:9621"/>
        <dbReference type="Rhea" id="RHEA-COMP:9685"/>
        <dbReference type="ChEBI" id="CHEBI:57287"/>
        <dbReference type="ChEBI" id="CHEBI:57288"/>
        <dbReference type="ChEBI" id="CHEBI:64479"/>
        <dbReference type="ChEBI" id="CHEBI:78446"/>
        <dbReference type="EC" id="2.3.1.38"/>
    </reaction>
</comment>
<dbReference type="SUPFAM" id="SSF52151">
    <property type="entry name" value="FabD/lysophospholipase-like"/>
    <property type="match status" value="2"/>
</dbReference>
<comment type="subunit">
    <text evidence="10">[Alpha(6)beta(6)] hexamers of two multifunctional subunits (alpha and beta).</text>
</comment>
<evidence type="ECO:0000256" key="2">
    <source>
        <dbReference type="ARBA" id="ARBA00010009"/>
    </source>
</evidence>
<dbReference type="InterPro" id="IPR001227">
    <property type="entry name" value="Ac_transferase_dom_sf"/>
</dbReference>
<keyword evidence="21" id="KW-1185">Reference proteome</keyword>
<dbReference type="Pfam" id="PF16073">
    <property type="entry name" value="SAT"/>
    <property type="match status" value="1"/>
</dbReference>
<dbReference type="GO" id="GO:0004318">
    <property type="term" value="F:enoyl-[acyl-carrier-protein] reductase (NADH) activity"/>
    <property type="evidence" value="ECO:0007669"/>
    <property type="project" value="UniProtKB-UniRule"/>
</dbReference>
<dbReference type="InterPro" id="IPR003965">
    <property type="entry name" value="Fatty_acid_synthase"/>
</dbReference>
<protein>
    <submittedName>
        <fullName evidence="20">Fatty acid synthase subunit beta</fullName>
    </submittedName>
</protein>
<dbReference type="Pfam" id="PF00698">
    <property type="entry name" value="Acyl_transf_1"/>
    <property type="match status" value="1"/>
</dbReference>
<organism evidence="20 21">
    <name type="scientific">Talaromyces proteolyticus</name>
    <dbReference type="NCBI Taxonomy" id="1131652"/>
    <lineage>
        <taxon>Eukaryota</taxon>
        <taxon>Fungi</taxon>
        <taxon>Dikarya</taxon>
        <taxon>Ascomycota</taxon>
        <taxon>Pezizomycotina</taxon>
        <taxon>Eurotiomycetes</taxon>
        <taxon>Eurotiomycetidae</taxon>
        <taxon>Eurotiales</taxon>
        <taxon>Trichocomaceae</taxon>
        <taxon>Talaromyces</taxon>
        <taxon>Talaromyces sect. Bacilispori</taxon>
    </lineage>
</organism>
<evidence type="ECO:0000256" key="6">
    <source>
        <dbReference type="ARBA" id="ARBA00023002"/>
    </source>
</evidence>
<comment type="catalytic activity">
    <reaction evidence="1">
        <text>a (3R)-hydroxyacyl-[ACP] = a (2E)-enoyl-[ACP] + H2O</text>
        <dbReference type="Rhea" id="RHEA:13097"/>
        <dbReference type="Rhea" id="RHEA-COMP:9925"/>
        <dbReference type="Rhea" id="RHEA-COMP:9945"/>
        <dbReference type="ChEBI" id="CHEBI:15377"/>
        <dbReference type="ChEBI" id="CHEBI:78784"/>
        <dbReference type="ChEBI" id="CHEBI:78827"/>
        <dbReference type="EC" id="4.2.1.59"/>
    </reaction>
</comment>
<comment type="catalytic activity">
    <reaction evidence="12">
        <text>holo-[ACP] + malonyl-CoA = malonyl-[ACP] + CoA</text>
        <dbReference type="Rhea" id="RHEA:41792"/>
        <dbReference type="Rhea" id="RHEA-COMP:9623"/>
        <dbReference type="Rhea" id="RHEA-COMP:9685"/>
        <dbReference type="ChEBI" id="CHEBI:57287"/>
        <dbReference type="ChEBI" id="CHEBI:57384"/>
        <dbReference type="ChEBI" id="CHEBI:64479"/>
        <dbReference type="ChEBI" id="CHEBI:78449"/>
        <dbReference type="EC" id="2.3.1.39"/>
    </reaction>
</comment>
<gene>
    <name evidence="20" type="ORF">BGW36DRAFT_431768</name>
</gene>
<dbReference type="InterPro" id="IPR039569">
    <property type="entry name" value="FAS1-like_DH_region"/>
</dbReference>
<keyword evidence="9" id="KW-0511">Multifunctional enzyme</keyword>
<dbReference type="PANTHER" id="PTHR10982:SF21">
    <property type="entry name" value="FATTY ACID SYNTHASE SUBUNIT BETA"/>
    <property type="match status" value="1"/>
</dbReference>
<dbReference type="SUPFAM" id="SSF51395">
    <property type="entry name" value="FMN-linked oxidoreductases"/>
    <property type="match status" value="1"/>
</dbReference>
<dbReference type="Gene3D" id="6.10.140.1400">
    <property type="match status" value="1"/>
</dbReference>
<dbReference type="Gene3D" id="3.30.1120.100">
    <property type="match status" value="1"/>
</dbReference>
<dbReference type="InterPro" id="IPR032088">
    <property type="entry name" value="SAT"/>
</dbReference>
<dbReference type="GO" id="GO:0006633">
    <property type="term" value="P:fatty acid biosynthetic process"/>
    <property type="evidence" value="ECO:0007669"/>
    <property type="project" value="InterPro"/>
</dbReference>
<feature type="compositionally biased region" description="Polar residues" evidence="18">
    <location>
        <begin position="16"/>
        <end position="29"/>
    </location>
</feature>
<dbReference type="InterPro" id="IPR002539">
    <property type="entry name" value="MaoC-like_dom"/>
</dbReference>
<dbReference type="InterPro" id="IPR013565">
    <property type="entry name" value="Fas1/AflB-like_central"/>
</dbReference>
<dbReference type="SUPFAM" id="SSF54637">
    <property type="entry name" value="Thioesterase/thiol ester dehydrase-isomerase"/>
    <property type="match status" value="1"/>
</dbReference>
<feature type="active site" description="For acetyltransferase activity" evidence="17">
    <location>
        <position position="297"/>
    </location>
</feature>
<dbReference type="InterPro" id="IPR050830">
    <property type="entry name" value="Fungal_FAS"/>
</dbReference>
<accession>A0AAD4KG59</accession>
<dbReference type="Gene3D" id="1.20.1050.120">
    <property type="match status" value="1"/>
</dbReference>
<evidence type="ECO:0000256" key="13">
    <source>
        <dbReference type="ARBA" id="ARBA00048536"/>
    </source>
</evidence>
<comment type="catalytic activity">
    <reaction evidence="11">
        <text>acetyl-CoA + n malonyl-CoA + 2n NADPH + 4n H(+) = a long-chain-acyl-CoA + n CoA + n CO2 + 2n NADP(+).</text>
        <dbReference type="EC" id="2.3.1.86"/>
    </reaction>
</comment>
<comment type="catalytic activity">
    <reaction evidence="14">
        <text>a 2,3-saturated acyl-[ACP] + NAD(+) = a (2E)-enoyl-[ACP] + NADH + H(+)</text>
        <dbReference type="Rhea" id="RHEA:10240"/>
        <dbReference type="Rhea" id="RHEA-COMP:9925"/>
        <dbReference type="Rhea" id="RHEA-COMP:9926"/>
        <dbReference type="ChEBI" id="CHEBI:15378"/>
        <dbReference type="ChEBI" id="CHEBI:57540"/>
        <dbReference type="ChEBI" id="CHEBI:57945"/>
        <dbReference type="ChEBI" id="CHEBI:78784"/>
        <dbReference type="ChEBI" id="CHEBI:78785"/>
        <dbReference type="EC" id="1.3.1.9"/>
    </reaction>
</comment>
<dbReference type="Gene3D" id="6.20.240.10">
    <property type="match status" value="1"/>
</dbReference>
<dbReference type="Pfam" id="PF01575">
    <property type="entry name" value="MaoC_dehydratas"/>
    <property type="match status" value="1"/>
</dbReference>
<evidence type="ECO:0000256" key="18">
    <source>
        <dbReference type="SAM" id="MobiDB-lite"/>
    </source>
</evidence>
<dbReference type="InterPro" id="IPR014043">
    <property type="entry name" value="Acyl_transferase_dom"/>
</dbReference>
<keyword evidence="8" id="KW-0456">Lyase</keyword>
<keyword evidence="5 16" id="KW-0521">NADP</keyword>
<evidence type="ECO:0000256" key="9">
    <source>
        <dbReference type="ARBA" id="ARBA00023268"/>
    </source>
</evidence>
<dbReference type="CDD" id="cd03447">
    <property type="entry name" value="FAS_MaoC"/>
    <property type="match status" value="1"/>
</dbReference>
<evidence type="ECO:0000256" key="14">
    <source>
        <dbReference type="ARBA" id="ARBA00048572"/>
    </source>
</evidence>
<dbReference type="GO" id="GO:0004312">
    <property type="term" value="F:fatty acid synthase activity"/>
    <property type="evidence" value="ECO:0007669"/>
    <property type="project" value="InterPro"/>
</dbReference>
<dbReference type="Gene3D" id="3.20.20.70">
    <property type="entry name" value="Aldolase class I"/>
    <property type="match status" value="1"/>
</dbReference>
<evidence type="ECO:0000256" key="4">
    <source>
        <dbReference type="ARBA" id="ARBA00022801"/>
    </source>
</evidence>
<evidence type="ECO:0000256" key="12">
    <source>
        <dbReference type="ARBA" id="ARBA00048462"/>
    </source>
</evidence>
<sequence length="2082" mass="230876">MEHSILDATPNMEPSFASTPSMTYITPSTDMEEDPLCPRIMFSLVYKKLEYSTSLLSNHAIELSQHRAVFLSSLDEPSDSPKESPGAVESLLIRFFQFLLDRQAPTILILPLVVAFRKDFLILNDIHSVVASLPEPKEAQRALLCTYYTTILRCGLPPDAHAQPSALLKAAERGNTKLMAIFGGQGASNPRCFRDLQDIYDSYSPFLDVLINTVDNALYELCVAPDTRDFFRGREIRLLSWLRNPRSVPDNQFLATAAVSFPIIGVVALAHWCVVCKVLGMHPGAIRSLLAGTSGHSLGIIIAAAISASDSWPSFYENAVLVTKVLFWTGYESHQAAPRLTLTSAAVHEAETRGEGQPSHMLHVSGLPSKSRQVISLLEKCNQDIQLEQKVYLALSNSRSSFTIAGPASSLVRFSQLVHEIGVGREVDQSRIPFDKRKPQVETQFLPISSPFHTPYLEIAAQTIKSRLSDQALESKQLAIPLYDTRDGSNMAAATIGKNLLPSLIDAVTIHHVDWPSALNSSSYTHALVFGKGLSDMIASNTDGKGVQIISATELTTTNSRFGSKCTIFSPNLADSFLSPLSWEEQFRPQLSRSANGSIQIQTKMSKILCAPPLMVAGMTPTTVPWDFVSAVMNAGYHAELAAGGYFNAETMTAAIETLSMSIQPGIGITCNLIYASPQSMAWQIAMLRRLARTQRPIDGLAIGAGVPSLDIASEYITSLGLRHISFKPGSDDAIEKVLEIAKAHPGFPVIIQWTGGRGGGHHSFEDFHSPILRLYGKIRRYQNVVLIAGSGFGDATGSYPYLTGSWSVAYGYPPMPFDGILLGSRVMVAKEAHTSLPVKQLICDISGTHDSNWTKSYSQPVGGIVTVQSEMGQPIHKIATRGVLFWKEMDDKIFSLPRAKQLDAIKVLKDYIIDKLNADFAKPWFCRNSNGDNVDLSEMTYLEILSRLISLMYLPMKDRWIDPSYSVLVHDVIVRILERLDAACEIDNSCKPDQLENIFLQKCPQASTTIIHPEDVSWFLKRCKRRGQKPVNFVPVLDEDLSTWMKKDSLWQSENIEAVIDQDPGRVCILQGPVAVKYSQRADEPVADILNGIKNSWITMLTDEFYRGKEVPLEDNAWESVVAPSSRSNISVIEHDHGVTVQAIPGRILPTREESLHCLANKTHGWMRVMLLSDFILRGRTKRPNFLREHFQLDEVKIVEIDTAKSRILLKTVIDGGNQRTLIEMSSLDGLSIASQILHYSPSSNTPTALHLKFQYDPRNALYPLSEDTKDRNMQIKSFYSRLWLGSDVKSNSFGGLHSIFGGYRTVLSTETLHGWIASVGLSHSNDRLISPNTELFPLNATIIPAWEALVRPLMAPEIDGDLLRLVHLSIEFELFPGSTPLRIGDTVEVNSHIKSIIIEDKGKTIAVRAVISRDNNPVVAIVSKFLIQGSFSNFKDTFQRNTELDMILKVSSSIDDMVLRTRPWLQLDDERVNLAGETLCFKVSSFCSWKAPNVFETMRVTGDVFVEDRRDRLRKIGSVDFDATSASGNPVIDFLTRKGKPAVERHELENPGWSGPSSKIIKMPCDNEAYARVSKDYNPIHVSPIFSTIANLPGTIVHGMYTSAVTSAVLDHVTNDFNHLRTRRYTVSFVDMVLPGEEVELRYRHVAMLQGRLVLQIQAFKAATGDKVLEGEAELEQVPTAYIFTGQGSQAPGMGMELYKSSPVAKKIWDDIDRYLLENYGWSILKMVQENPKRLTIHFSGKRGRVIRDRYLSMAVSSIGPDGQVVSTPLLPDLTPNARSFTFEEAKGLLYATQFTQPAIAVLEKATFEDMRANGLIQEGALFAGHSLGEFGALACQVEFLPFQQQIDIAFYRGLTMHNAVKRDSMGATDFSMVAVNPGRVNKRAVDEVAIRRLVDMIADESKRLLEIVNFNVEGEQYVCAGHNANLHALAQILNEISRMPTEQIALWSRESVLIGGSQQQNESPSPCTAAINTLIKTAVHSAHALPKPIILSRGQATIPLQGIDVPFHSAHLRSGVAAWRKFLLSRIRPEDIQPDDLLGRFVPNVMGRPFSLQREYIAEAMRVTGSETLQMILDEGVVH</sequence>
<dbReference type="GO" id="GO:0004313">
    <property type="term" value="F:[acyl-carrier-protein] S-acetyltransferase activity"/>
    <property type="evidence" value="ECO:0007669"/>
    <property type="project" value="UniProtKB-EC"/>
</dbReference>
<feature type="domain" description="Malonyl-CoA:ACP transacylase (MAT)" evidence="19">
    <location>
        <begin position="1685"/>
        <end position="1954"/>
    </location>
</feature>
<feature type="active site" description="For malonyltransferase activity" evidence="17">
    <location>
        <position position="1829"/>
    </location>
</feature>
<dbReference type="PRINTS" id="PR01483">
    <property type="entry name" value="FASYNTHASE"/>
</dbReference>
<dbReference type="InterPro" id="IPR041099">
    <property type="entry name" value="FAS1_N"/>
</dbReference>
<dbReference type="GO" id="GO:0019171">
    <property type="term" value="F:(3R)-hydroxyacyl-[acyl-carrier-protein] dehydratase activity"/>
    <property type="evidence" value="ECO:0007669"/>
    <property type="project" value="UniProtKB-EC"/>
</dbReference>
<evidence type="ECO:0000256" key="1">
    <source>
        <dbReference type="ARBA" id="ARBA00001055"/>
    </source>
</evidence>
<feature type="region of interest" description="Disordered" evidence="18">
    <location>
        <begin position="1"/>
        <end position="30"/>
    </location>
</feature>
<comment type="caution">
    <text evidence="20">The sequence shown here is derived from an EMBL/GenBank/DDBJ whole genome shotgun (WGS) entry which is preliminary data.</text>
</comment>
<evidence type="ECO:0000256" key="5">
    <source>
        <dbReference type="ARBA" id="ARBA00022857"/>
    </source>
</evidence>
<evidence type="ECO:0000256" key="11">
    <source>
        <dbReference type="ARBA" id="ARBA00048237"/>
    </source>
</evidence>
<evidence type="ECO:0000256" key="3">
    <source>
        <dbReference type="ARBA" id="ARBA00022679"/>
    </source>
</evidence>
<dbReference type="PIRSF" id="PIRSF005562">
    <property type="entry name" value="FAS_yeast_beta"/>
    <property type="match status" value="1"/>
</dbReference>
<dbReference type="FunFam" id="3.40.366.10:FF:000006">
    <property type="entry name" value="Fatty acid synthase beta subunit dehydratase"/>
    <property type="match status" value="1"/>
</dbReference>
<evidence type="ECO:0000256" key="17">
    <source>
        <dbReference type="PIRSR" id="PIRSR005562-1"/>
    </source>
</evidence>
<keyword evidence="6 16" id="KW-0560">Oxidoreductase</keyword>
<dbReference type="Pfam" id="PF08354">
    <property type="entry name" value="Fas1-AflB-like_hel"/>
    <property type="match status" value="1"/>
</dbReference>
<evidence type="ECO:0000256" key="7">
    <source>
        <dbReference type="ARBA" id="ARBA00023027"/>
    </source>
</evidence>
<dbReference type="RefSeq" id="XP_046067303.1">
    <property type="nucleotide sequence ID" value="XM_046221025.1"/>
</dbReference>
<evidence type="ECO:0000256" key="15">
    <source>
        <dbReference type="ARBA" id="ARBA00048835"/>
    </source>
</evidence>
<dbReference type="FunFam" id="3.20.20.70:FF:000078">
    <property type="entry name" value="Fatty acid synthase beta subunit dehydratase"/>
    <property type="match status" value="1"/>
</dbReference>
<dbReference type="Pfam" id="PF17828">
    <property type="entry name" value="FAS_N"/>
    <property type="match status" value="1"/>
</dbReference>
<dbReference type="InterPro" id="IPR013785">
    <property type="entry name" value="Aldolase_TIM"/>
</dbReference>
<dbReference type="Gene3D" id="3.40.366.10">
    <property type="entry name" value="Malonyl-Coenzyme A Acyl Carrier Protein, domain 2"/>
    <property type="match status" value="3"/>
</dbReference>
<dbReference type="InterPro" id="IPR029069">
    <property type="entry name" value="HotDog_dom_sf"/>
</dbReference>
<dbReference type="InterPro" id="IPR040883">
    <property type="entry name" value="FAS_meander"/>
</dbReference>
<dbReference type="Gene3D" id="6.10.60.10">
    <property type="match status" value="1"/>
</dbReference>
<dbReference type="PANTHER" id="PTHR10982">
    <property type="entry name" value="MALONYL COA-ACYL CARRIER PROTEIN TRANSACYLASE"/>
    <property type="match status" value="1"/>
</dbReference>
<dbReference type="GO" id="GO:0004314">
    <property type="term" value="F:[acyl-carrier-protein] S-malonyltransferase activity"/>
    <property type="evidence" value="ECO:0007669"/>
    <property type="project" value="UniProtKB-EC"/>
</dbReference>
<dbReference type="Gene3D" id="3.10.129.10">
    <property type="entry name" value="Hotdog Thioesterase"/>
    <property type="match status" value="1"/>
</dbReference>
<dbReference type="EMBL" id="JAJTJA010000012">
    <property type="protein sequence ID" value="KAH8691211.1"/>
    <property type="molecule type" value="Genomic_DNA"/>
</dbReference>
<dbReference type="Pfam" id="PF13452">
    <property type="entry name" value="FAS1_DH_region"/>
    <property type="match status" value="1"/>
</dbReference>
<dbReference type="GO" id="GO:0005835">
    <property type="term" value="C:fatty acid synthase complex"/>
    <property type="evidence" value="ECO:0007669"/>
    <property type="project" value="UniProtKB-UniRule"/>
</dbReference>
<name>A0AAD4KG59_9EURO</name>
<reference evidence="20" key="1">
    <citation type="submission" date="2021-12" db="EMBL/GenBank/DDBJ databases">
        <title>Convergent genome expansion in fungi linked to evolution of root-endophyte symbiosis.</title>
        <authorList>
            <consortium name="DOE Joint Genome Institute"/>
            <person name="Ke Y.-H."/>
            <person name="Bonito G."/>
            <person name="Liao H.-L."/>
            <person name="Looney B."/>
            <person name="Rojas-Flechas A."/>
            <person name="Nash J."/>
            <person name="Hameed K."/>
            <person name="Schadt C."/>
            <person name="Martin F."/>
            <person name="Crous P.W."/>
            <person name="Miettinen O."/>
            <person name="Magnuson J.K."/>
            <person name="Labbe J."/>
            <person name="Jacobson D."/>
            <person name="Doktycz M.J."/>
            <person name="Veneault-Fourrey C."/>
            <person name="Kuo A."/>
            <person name="Mondo S."/>
            <person name="Calhoun S."/>
            <person name="Riley R."/>
            <person name="Ohm R."/>
            <person name="LaButti K."/>
            <person name="Andreopoulos B."/>
            <person name="Pangilinan J."/>
            <person name="Nolan M."/>
            <person name="Tritt A."/>
            <person name="Clum A."/>
            <person name="Lipzen A."/>
            <person name="Daum C."/>
            <person name="Barry K."/>
            <person name="Grigoriev I.V."/>
            <person name="Vilgalys R."/>
        </authorList>
    </citation>
    <scope>NUCLEOTIDE SEQUENCE</scope>
    <source>
        <strain evidence="20">PMI_201</strain>
    </source>
</reference>
<evidence type="ECO:0000313" key="20">
    <source>
        <dbReference type="EMBL" id="KAH8691211.1"/>
    </source>
</evidence>
<evidence type="ECO:0000256" key="16">
    <source>
        <dbReference type="PIRNR" id="PIRNR005562"/>
    </source>
</evidence>
<dbReference type="Gene3D" id="3.30.70.3330">
    <property type="match status" value="1"/>
</dbReference>
<comment type="catalytic activity">
    <reaction evidence="13">
        <text>(9Z)-octadecenoyl-[ACP] + H2O = (9Z)-octadecenoate + holo-[ACP] + H(+)</text>
        <dbReference type="Rhea" id="RHEA:15057"/>
        <dbReference type="Rhea" id="RHEA-COMP:9685"/>
        <dbReference type="Rhea" id="RHEA-COMP:9924"/>
        <dbReference type="ChEBI" id="CHEBI:15377"/>
        <dbReference type="ChEBI" id="CHEBI:15378"/>
        <dbReference type="ChEBI" id="CHEBI:30823"/>
        <dbReference type="ChEBI" id="CHEBI:64479"/>
        <dbReference type="ChEBI" id="CHEBI:78783"/>
        <dbReference type="EC" id="3.1.2.14"/>
    </reaction>
</comment>
<evidence type="ECO:0000256" key="8">
    <source>
        <dbReference type="ARBA" id="ARBA00023239"/>
    </source>
</evidence>
<comment type="similarity">
    <text evidence="2 16">Belongs to the fungal fatty acid synthetase subunit beta family.</text>
</comment>
<dbReference type="GeneID" id="70251312"/>
<evidence type="ECO:0000259" key="19">
    <source>
        <dbReference type="SMART" id="SM00827"/>
    </source>
</evidence>
<dbReference type="SMART" id="SM00827">
    <property type="entry name" value="PKS_AT"/>
    <property type="match status" value="1"/>
</dbReference>
<dbReference type="GO" id="GO:0016297">
    <property type="term" value="F:fatty acyl-[ACP] hydrolase activity"/>
    <property type="evidence" value="ECO:0007669"/>
    <property type="project" value="UniProtKB-EC"/>
</dbReference>
<keyword evidence="3 16" id="KW-0808">Transferase</keyword>
<dbReference type="Gene3D" id="1.20.930.70">
    <property type="match status" value="1"/>
</dbReference>
<dbReference type="InterPro" id="IPR016035">
    <property type="entry name" value="Acyl_Trfase/lysoPLipase"/>
</dbReference>
<dbReference type="Proteomes" id="UP001201262">
    <property type="component" value="Unassembled WGS sequence"/>
</dbReference>
<evidence type="ECO:0000256" key="10">
    <source>
        <dbReference type="ARBA" id="ARBA00033756"/>
    </source>
</evidence>
<dbReference type="InterPro" id="IPR016452">
    <property type="entry name" value="Fas1/AflB-like"/>
</dbReference>
<dbReference type="Pfam" id="PF17951">
    <property type="entry name" value="FAS_meander"/>
    <property type="match status" value="1"/>
</dbReference>
<keyword evidence="7 16" id="KW-0520">NAD</keyword>
<proteinExistence type="inferred from homology"/>
<dbReference type="GO" id="GO:0004321">
    <property type="term" value="F:fatty-acyl-CoA synthase activity"/>
    <property type="evidence" value="ECO:0007669"/>
    <property type="project" value="UniProtKB-EC"/>
</dbReference>
<keyword evidence="4 16" id="KW-0378">Hydrolase</keyword>
<dbReference type="Pfam" id="PF22235">
    <property type="entry name" value="FAS1_thioest_ins"/>
    <property type="match status" value="1"/>
</dbReference>
<evidence type="ECO:0000313" key="21">
    <source>
        <dbReference type="Proteomes" id="UP001201262"/>
    </source>
</evidence>